<gene>
    <name evidence="1" type="ORF">FHW23_000186</name>
</gene>
<dbReference type="EMBL" id="JACGXP010000001">
    <property type="protein sequence ID" value="MBA8988954.1"/>
    <property type="molecule type" value="Genomic_DNA"/>
</dbReference>
<dbReference type="RefSeq" id="WP_182514879.1">
    <property type="nucleotide sequence ID" value="NZ_JACGXP010000001.1"/>
</dbReference>
<dbReference type="AlphaFoldDB" id="A0AAW3T2W2"/>
<sequence>MTDDERAILRFEEQHPRSDRAKEAAVREVFGVSWVRYRQVLLRLVRRQGVLEEFPIVAHRVIRTTAAGVRGRASRSFAA</sequence>
<proteinExistence type="predicted"/>
<dbReference type="Pfam" id="PF11662">
    <property type="entry name" value="DUF3263"/>
    <property type="match status" value="1"/>
</dbReference>
<dbReference type="InterPro" id="IPR021678">
    <property type="entry name" value="DUF3263"/>
</dbReference>
<evidence type="ECO:0008006" key="3">
    <source>
        <dbReference type="Google" id="ProtNLM"/>
    </source>
</evidence>
<protein>
    <recommendedName>
        <fullName evidence="3">DUF3263 domain-containing protein</fullName>
    </recommendedName>
</protein>
<dbReference type="Proteomes" id="UP000590225">
    <property type="component" value="Unassembled WGS sequence"/>
</dbReference>
<name>A0AAW3T2W2_9MICO</name>
<evidence type="ECO:0000313" key="1">
    <source>
        <dbReference type="EMBL" id="MBA8988954.1"/>
    </source>
</evidence>
<accession>A0AAW3T2W2</accession>
<organism evidence="1 2">
    <name type="scientific">Curtobacterium pusillum</name>
    <dbReference type="NCBI Taxonomy" id="69373"/>
    <lineage>
        <taxon>Bacteria</taxon>
        <taxon>Bacillati</taxon>
        <taxon>Actinomycetota</taxon>
        <taxon>Actinomycetes</taxon>
        <taxon>Micrococcales</taxon>
        <taxon>Microbacteriaceae</taxon>
        <taxon>Curtobacterium</taxon>
    </lineage>
</organism>
<reference evidence="1 2" key="1">
    <citation type="submission" date="2020-07" db="EMBL/GenBank/DDBJ databases">
        <title>Above-ground endophytic microbial communities from plants in different locations in the United States.</title>
        <authorList>
            <person name="Frank C."/>
        </authorList>
    </citation>
    <scope>NUCLEOTIDE SEQUENCE [LARGE SCALE GENOMIC DNA]</scope>
    <source>
        <strain evidence="1 2">WPL5_2</strain>
    </source>
</reference>
<comment type="caution">
    <text evidence="1">The sequence shown here is derived from an EMBL/GenBank/DDBJ whole genome shotgun (WGS) entry which is preliminary data.</text>
</comment>
<evidence type="ECO:0000313" key="2">
    <source>
        <dbReference type="Proteomes" id="UP000590225"/>
    </source>
</evidence>